<dbReference type="InterPro" id="IPR023009">
    <property type="entry name" value="Tyrosine_recombinase_XerC/XerD"/>
</dbReference>
<dbReference type="PANTHER" id="PTHR30349">
    <property type="entry name" value="PHAGE INTEGRASE-RELATED"/>
    <property type="match status" value="1"/>
</dbReference>
<evidence type="ECO:0000256" key="8">
    <source>
        <dbReference type="ARBA" id="ARBA00023306"/>
    </source>
</evidence>
<dbReference type="CDD" id="cd00798">
    <property type="entry name" value="INT_XerDC_C"/>
    <property type="match status" value="1"/>
</dbReference>
<dbReference type="InterPro" id="IPR004107">
    <property type="entry name" value="Integrase_SAM-like_N"/>
</dbReference>
<evidence type="ECO:0000256" key="2">
    <source>
        <dbReference type="ARBA" id="ARBA00022490"/>
    </source>
</evidence>
<feature type="domain" description="Core-binding (CB)" evidence="11">
    <location>
        <begin position="9"/>
        <end position="95"/>
    </location>
</feature>
<evidence type="ECO:0000256" key="3">
    <source>
        <dbReference type="ARBA" id="ARBA00022618"/>
    </source>
</evidence>
<dbReference type="Pfam" id="PF02899">
    <property type="entry name" value="Phage_int_SAM_1"/>
    <property type="match status" value="1"/>
</dbReference>
<dbReference type="EMBL" id="AP027731">
    <property type="protein sequence ID" value="BDZ46372.1"/>
    <property type="molecule type" value="Genomic_DNA"/>
</dbReference>
<sequence length="308" mass="33013">MDPGHHGRVEIADAVAEFGAHLLGERGFSSNTVRGYLTDLIDLEGFARRRGSPAVDGLTLDLLRDWLWQSSERGLARATLARRTAAVRGFGAWLVRQGYLPVDPALRLRSPKSHSTLPRVLPQNAVGELLSGLAERAEDGEAGALRDLAVVELLYASALRVSELCGLDVDDVDRERLTVTVTGKGNKQRVVPFGVPAAHAIDRYIAGARPELAVDGTPALFLGDRGARLGVRSVHRLVAGLLESVPGSGPAGPHTFRHTAATHLLDGGADLRAVQELLGHASLGTTQIYTHVSAERLKRAYEQAHPRA</sequence>
<evidence type="ECO:0000256" key="7">
    <source>
        <dbReference type="ARBA" id="ARBA00023172"/>
    </source>
</evidence>
<evidence type="ECO:0000256" key="6">
    <source>
        <dbReference type="ARBA" id="ARBA00023125"/>
    </source>
</evidence>
<evidence type="ECO:0000259" key="10">
    <source>
        <dbReference type="PROSITE" id="PS51898"/>
    </source>
</evidence>
<dbReference type="InterPro" id="IPR011010">
    <property type="entry name" value="DNA_brk_join_enz"/>
</dbReference>
<feature type="active site" evidence="9">
    <location>
        <position position="280"/>
    </location>
</feature>
<protein>
    <recommendedName>
        <fullName evidence="9">Tyrosine recombinase XerC</fullName>
    </recommendedName>
</protein>
<evidence type="ECO:0000256" key="5">
    <source>
        <dbReference type="ARBA" id="ARBA00022908"/>
    </source>
</evidence>
<dbReference type="Gene3D" id="1.10.150.130">
    <property type="match status" value="1"/>
</dbReference>
<accession>A0ABM8GDL8</accession>
<dbReference type="SUPFAM" id="SSF56349">
    <property type="entry name" value="DNA breaking-rejoining enzymes"/>
    <property type="match status" value="1"/>
</dbReference>
<gene>
    <name evidence="9 12" type="primary">xerC</name>
    <name evidence="12" type="ORF">GCM10025866_22810</name>
</gene>
<dbReference type="InterPro" id="IPR050090">
    <property type="entry name" value="Tyrosine_recombinase_XerCD"/>
</dbReference>
<evidence type="ECO:0000313" key="12">
    <source>
        <dbReference type="EMBL" id="BDZ46372.1"/>
    </source>
</evidence>
<dbReference type="PANTHER" id="PTHR30349:SF77">
    <property type="entry name" value="TYROSINE RECOMBINASE XERC"/>
    <property type="match status" value="1"/>
</dbReference>
<keyword evidence="3 9" id="KW-0132">Cell division</keyword>
<dbReference type="Gene3D" id="1.10.443.10">
    <property type="entry name" value="Intergrase catalytic core"/>
    <property type="match status" value="1"/>
</dbReference>
<evidence type="ECO:0000256" key="1">
    <source>
        <dbReference type="ARBA" id="ARBA00004496"/>
    </source>
</evidence>
<dbReference type="InterPro" id="IPR010998">
    <property type="entry name" value="Integrase_recombinase_N"/>
</dbReference>
<evidence type="ECO:0000256" key="9">
    <source>
        <dbReference type="HAMAP-Rule" id="MF_01808"/>
    </source>
</evidence>
<keyword evidence="5 9" id="KW-0229">DNA integration</keyword>
<dbReference type="Proteomes" id="UP001321498">
    <property type="component" value="Chromosome"/>
</dbReference>
<organism evidence="12 13">
    <name type="scientific">Naasia aerilata</name>
    <dbReference type="NCBI Taxonomy" id="1162966"/>
    <lineage>
        <taxon>Bacteria</taxon>
        <taxon>Bacillati</taxon>
        <taxon>Actinomycetota</taxon>
        <taxon>Actinomycetes</taxon>
        <taxon>Micrococcales</taxon>
        <taxon>Microbacteriaceae</taxon>
        <taxon>Naasia</taxon>
    </lineage>
</organism>
<feature type="active site" evidence="9">
    <location>
        <position position="257"/>
    </location>
</feature>
<dbReference type="Pfam" id="PF00589">
    <property type="entry name" value="Phage_integrase"/>
    <property type="match status" value="1"/>
</dbReference>
<keyword evidence="7 9" id="KW-0233">DNA recombination</keyword>
<evidence type="ECO:0000256" key="4">
    <source>
        <dbReference type="ARBA" id="ARBA00022829"/>
    </source>
</evidence>
<proteinExistence type="inferred from homology"/>
<feature type="active site" evidence="9">
    <location>
        <position position="184"/>
    </location>
</feature>
<feature type="active site" evidence="9">
    <location>
        <position position="160"/>
    </location>
</feature>
<comment type="function">
    <text evidence="9">Site-specific tyrosine recombinase, which acts by catalyzing the cutting and rejoining of the recombining DNA molecules. The XerC-XerD complex is essential to convert dimers of the bacterial chromosome into monomers to permit their segregation at cell division. It also contributes to the segregational stability of plasmids.</text>
</comment>
<dbReference type="HAMAP" id="MF_01808">
    <property type="entry name" value="Recomb_XerC_XerD"/>
    <property type="match status" value="1"/>
</dbReference>
<dbReference type="PROSITE" id="PS51900">
    <property type="entry name" value="CB"/>
    <property type="match status" value="1"/>
</dbReference>
<dbReference type="InterPro" id="IPR002104">
    <property type="entry name" value="Integrase_catalytic"/>
</dbReference>
<comment type="similarity">
    <text evidence="9">Belongs to the 'phage' integrase family. XerC subfamily.</text>
</comment>
<name>A0ABM8GDL8_9MICO</name>
<feature type="active site" evidence="9">
    <location>
        <position position="254"/>
    </location>
</feature>
<keyword evidence="6 9" id="KW-0238">DNA-binding</keyword>
<comment type="subunit">
    <text evidence="9">Forms a cyclic heterotetrameric complex composed of two molecules of XerC and two molecules of XerD.</text>
</comment>
<dbReference type="InterPro" id="IPR044068">
    <property type="entry name" value="CB"/>
</dbReference>
<keyword evidence="2 9" id="KW-0963">Cytoplasm</keyword>
<evidence type="ECO:0000313" key="13">
    <source>
        <dbReference type="Proteomes" id="UP001321498"/>
    </source>
</evidence>
<evidence type="ECO:0000259" key="11">
    <source>
        <dbReference type="PROSITE" id="PS51900"/>
    </source>
</evidence>
<feature type="active site" description="O-(3'-phospho-DNA)-tyrosine intermediate" evidence="9">
    <location>
        <position position="289"/>
    </location>
</feature>
<feature type="domain" description="Tyr recombinase" evidence="10">
    <location>
        <begin position="116"/>
        <end position="302"/>
    </location>
</feature>
<dbReference type="InterPro" id="IPR013762">
    <property type="entry name" value="Integrase-like_cat_sf"/>
</dbReference>
<reference evidence="13" key="1">
    <citation type="journal article" date="2019" name="Int. J. Syst. Evol. Microbiol.">
        <title>The Global Catalogue of Microorganisms (GCM) 10K type strain sequencing project: providing services to taxonomists for standard genome sequencing and annotation.</title>
        <authorList>
            <consortium name="The Broad Institute Genomics Platform"/>
            <consortium name="The Broad Institute Genome Sequencing Center for Infectious Disease"/>
            <person name="Wu L."/>
            <person name="Ma J."/>
        </authorList>
    </citation>
    <scope>NUCLEOTIDE SEQUENCE [LARGE SCALE GENOMIC DNA]</scope>
    <source>
        <strain evidence="13">NBRC 108725</strain>
    </source>
</reference>
<keyword evidence="13" id="KW-1185">Reference proteome</keyword>
<keyword evidence="4 9" id="KW-0159">Chromosome partition</keyword>
<dbReference type="PROSITE" id="PS51898">
    <property type="entry name" value="TYR_RECOMBINASE"/>
    <property type="match status" value="1"/>
</dbReference>
<keyword evidence="8 9" id="KW-0131">Cell cycle</keyword>
<comment type="subcellular location">
    <subcellularLocation>
        <location evidence="1 9">Cytoplasm</location>
    </subcellularLocation>
</comment>